<dbReference type="PANTHER" id="PTHR10858:SF31">
    <property type="entry name" value="DEOXYRIBONUCLEASE-2"/>
    <property type="match status" value="1"/>
</dbReference>
<dbReference type="EMBL" id="AZBU02000007">
    <property type="protein sequence ID" value="TKR69261.1"/>
    <property type="molecule type" value="Genomic_DNA"/>
</dbReference>
<sequence length="358" mass="40063">MKLLLLALIGLVAVEAFSCKDQHNNDVDWWFAYKMPKVKNGNIAGIKDGHAFYYLDSNKPTFAASSNDLSSKSQAIAFTLQQYYDQKDDPSVFHAMYNDEEVPDEMPEREFLSNLTGIELASDEYGHTKGVTFFNQKDGVWYIHSVPKFPHAETYEYPASGRTYAQSMLCLSLKYDQLSKIGTQMYFNHPDIYSSQLPINMAHDNPDLAKVLGGKHKTGSPTSSVVDLVTKGGVKFRSFAKTGEFGKDLYDSLVAPDLKTPLKVETWRRGSPVPLDCSASYLVLDALEMKVGSTPEFKYTHDHSKMAVSSSGSHPYTCIGDINRMHSQFKRGGGTVCLKDYNVWNAYKVLVEQTNSCN</sequence>
<dbReference type="STRING" id="34508.A0A4U5MIU0"/>
<dbReference type="CDD" id="cd09120">
    <property type="entry name" value="PLDc_DNaseII_1"/>
    <property type="match status" value="1"/>
</dbReference>
<dbReference type="Pfam" id="PF03265">
    <property type="entry name" value="DNase_II"/>
    <property type="match status" value="1"/>
</dbReference>
<organism evidence="4 5">
    <name type="scientific">Steinernema carpocapsae</name>
    <name type="common">Entomopathogenic nematode</name>
    <dbReference type="NCBI Taxonomy" id="34508"/>
    <lineage>
        <taxon>Eukaryota</taxon>
        <taxon>Metazoa</taxon>
        <taxon>Ecdysozoa</taxon>
        <taxon>Nematoda</taxon>
        <taxon>Chromadorea</taxon>
        <taxon>Rhabditida</taxon>
        <taxon>Tylenchina</taxon>
        <taxon>Panagrolaimomorpha</taxon>
        <taxon>Strongyloidoidea</taxon>
        <taxon>Steinernematidae</taxon>
        <taxon>Steinernema</taxon>
    </lineage>
</organism>
<feature type="signal peptide" evidence="3">
    <location>
        <begin position="1"/>
        <end position="16"/>
    </location>
</feature>
<comment type="similarity">
    <text evidence="1">Belongs to the DNase II family.</text>
</comment>
<evidence type="ECO:0000256" key="1">
    <source>
        <dbReference type="ARBA" id="ARBA00007527"/>
    </source>
</evidence>
<keyword evidence="2" id="KW-0378">Hydrolase</keyword>
<dbReference type="InterPro" id="IPR004947">
    <property type="entry name" value="DNase_II"/>
</dbReference>
<feature type="chain" id="PRO_5020454705" evidence="3">
    <location>
        <begin position="17"/>
        <end position="358"/>
    </location>
</feature>
<evidence type="ECO:0000256" key="2">
    <source>
        <dbReference type="ARBA" id="ARBA00022801"/>
    </source>
</evidence>
<dbReference type="PANTHER" id="PTHR10858">
    <property type="entry name" value="DEOXYRIBONUCLEASE II"/>
    <property type="match status" value="1"/>
</dbReference>
<proteinExistence type="inferred from homology"/>
<evidence type="ECO:0000313" key="5">
    <source>
        <dbReference type="Proteomes" id="UP000298663"/>
    </source>
</evidence>
<accession>A0A4U5MIU0</accession>
<comment type="caution">
    <text evidence="4">The sequence shown here is derived from an EMBL/GenBank/DDBJ whole genome shotgun (WGS) entry which is preliminary data.</text>
</comment>
<protein>
    <submittedName>
        <fullName evidence="4">Uncharacterized protein</fullName>
    </submittedName>
</protein>
<evidence type="ECO:0000313" key="4">
    <source>
        <dbReference type="EMBL" id="TKR69261.1"/>
    </source>
</evidence>
<name>A0A4U5MIU0_STECR</name>
<keyword evidence="3" id="KW-0732">Signal</keyword>
<gene>
    <name evidence="4" type="ORF">L596_021442</name>
</gene>
<reference evidence="4 5" key="1">
    <citation type="journal article" date="2015" name="Genome Biol.">
        <title>Comparative genomics of Steinernema reveals deeply conserved gene regulatory networks.</title>
        <authorList>
            <person name="Dillman A.R."/>
            <person name="Macchietto M."/>
            <person name="Porter C.F."/>
            <person name="Rogers A."/>
            <person name="Williams B."/>
            <person name="Antoshechkin I."/>
            <person name="Lee M.M."/>
            <person name="Goodwin Z."/>
            <person name="Lu X."/>
            <person name="Lewis E.E."/>
            <person name="Goodrich-Blair H."/>
            <person name="Stock S.P."/>
            <person name="Adams B.J."/>
            <person name="Sternberg P.W."/>
            <person name="Mortazavi A."/>
        </authorList>
    </citation>
    <scope>NUCLEOTIDE SEQUENCE [LARGE SCALE GENOMIC DNA]</scope>
    <source>
        <strain evidence="4 5">ALL</strain>
    </source>
</reference>
<dbReference type="OrthoDB" id="10261598at2759"/>
<dbReference type="Proteomes" id="UP000298663">
    <property type="component" value="Unassembled WGS sequence"/>
</dbReference>
<dbReference type="GO" id="GO:0006309">
    <property type="term" value="P:apoptotic DNA fragmentation"/>
    <property type="evidence" value="ECO:0007669"/>
    <property type="project" value="TreeGrafter"/>
</dbReference>
<reference evidence="4 5" key="2">
    <citation type="journal article" date="2019" name="G3 (Bethesda)">
        <title>Hybrid Assembly of the Genome of the Entomopathogenic Nematode Steinernema carpocapsae Identifies the X-Chromosome.</title>
        <authorList>
            <person name="Serra L."/>
            <person name="Macchietto M."/>
            <person name="Macias-Munoz A."/>
            <person name="McGill C.J."/>
            <person name="Rodriguez I.M."/>
            <person name="Rodriguez B."/>
            <person name="Murad R."/>
            <person name="Mortazavi A."/>
        </authorList>
    </citation>
    <scope>NUCLEOTIDE SEQUENCE [LARGE SCALE GENOMIC DNA]</scope>
    <source>
        <strain evidence="4 5">ALL</strain>
    </source>
</reference>
<dbReference type="AlphaFoldDB" id="A0A4U5MIU0"/>
<keyword evidence="5" id="KW-1185">Reference proteome</keyword>
<dbReference type="CDD" id="cd09121">
    <property type="entry name" value="PLDc_DNaseII_2"/>
    <property type="match status" value="1"/>
</dbReference>
<evidence type="ECO:0000256" key="3">
    <source>
        <dbReference type="SAM" id="SignalP"/>
    </source>
</evidence>
<dbReference type="GO" id="GO:0004531">
    <property type="term" value="F:deoxyribonuclease II activity"/>
    <property type="evidence" value="ECO:0007669"/>
    <property type="project" value="InterPro"/>
</dbReference>